<evidence type="ECO:0000313" key="2">
    <source>
        <dbReference type="EMBL" id="TWH20904.1"/>
    </source>
</evidence>
<accession>A0A660CES1</accession>
<name>A0A660CES1_9PSEU</name>
<dbReference type="OrthoDB" id="4941530at2"/>
<protein>
    <submittedName>
        <fullName evidence="2">SnoaL-like protein</fullName>
    </submittedName>
</protein>
<sequence>MDLVALEHVKRAKYRYLRCVDLKLWDELADALTADATAEYGTPALGTSLSFTGRTEILDFLRTHLGGTIITTHSAGQPEIDIDGDAATGTWSFEDTVIAPEYSTIIKGSAFYRDRYRRDADGTWRICHTGYLRLYEMSVSTEDVPSLTLTANRWADPSGTHIDQ</sequence>
<dbReference type="Pfam" id="PF13577">
    <property type="entry name" value="SnoaL_4"/>
    <property type="match status" value="1"/>
</dbReference>
<feature type="domain" description="SnoaL-like" evidence="1">
    <location>
        <begin position="6"/>
        <end position="128"/>
    </location>
</feature>
<dbReference type="SUPFAM" id="SSF54427">
    <property type="entry name" value="NTF2-like"/>
    <property type="match status" value="1"/>
</dbReference>
<dbReference type="AlphaFoldDB" id="A0A660CES1"/>
<keyword evidence="3" id="KW-1185">Reference proteome</keyword>
<dbReference type="Gene3D" id="3.10.450.50">
    <property type="match status" value="1"/>
</dbReference>
<dbReference type="InterPro" id="IPR037401">
    <property type="entry name" value="SnoaL-like"/>
</dbReference>
<gene>
    <name evidence="2" type="ORF">JD82_02755</name>
</gene>
<organism evidence="2 3">
    <name type="scientific">Prauserella rugosa</name>
    <dbReference type="NCBI Taxonomy" id="43354"/>
    <lineage>
        <taxon>Bacteria</taxon>
        <taxon>Bacillati</taxon>
        <taxon>Actinomycetota</taxon>
        <taxon>Actinomycetes</taxon>
        <taxon>Pseudonocardiales</taxon>
        <taxon>Pseudonocardiaceae</taxon>
        <taxon>Prauserella</taxon>
    </lineage>
</organism>
<comment type="caution">
    <text evidence="2">The sequence shown here is derived from an EMBL/GenBank/DDBJ whole genome shotgun (WGS) entry which is preliminary data.</text>
</comment>
<dbReference type="RefSeq" id="WP_030531515.1">
    <property type="nucleotide sequence ID" value="NZ_JOIJ01000005.1"/>
</dbReference>
<evidence type="ECO:0000259" key="1">
    <source>
        <dbReference type="Pfam" id="PF13577"/>
    </source>
</evidence>
<proteinExistence type="predicted"/>
<evidence type="ECO:0000313" key="3">
    <source>
        <dbReference type="Proteomes" id="UP000317303"/>
    </source>
</evidence>
<dbReference type="InterPro" id="IPR032710">
    <property type="entry name" value="NTF2-like_dom_sf"/>
</dbReference>
<dbReference type="EMBL" id="VLJV01000001">
    <property type="protein sequence ID" value="TWH20904.1"/>
    <property type="molecule type" value="Genomic_DNA"/>
</dbReference>
<reference evidence="2 3" key="1">
    <citation type="submission" date="2019-07" db="EMBL/GenBank/DDBJ databases">
        <title>R&amp;d 2014.</title>
        <authorList>
            <person name="Klenk H.-P."/>
        </authorList>
    </citation>
    <scope>NUCLEOTIDE SEQUENCE [LARGE SCALE GENOMIC DNA]</scope>
    <source>
        <strain evidence="2 3">DSM 43194</strain>
    </source>
</reference>
<dbReference type="Proteomes" id="UP000317303">
    <property type="component" value="Unassembled WGS sequence"/>
</dbReference>